<dbReference type="GO" id="GO:0046872">
    <property type="term" value="F:metal ion binding"/>
    <property type="evidence" value="ECO:0007669"/>
    <property type="project" value="InterPro"/>
</dbReference>
<dbReference type="InterPro" id="IPR036163">
    <property type="entry name" value="HMA_dom_sf"/>
</dbReference>
<sequence>MTMKADKFKLDDSLRGTKDLKSLANSITNDIHGLGGVNAARFDPIENTVTVDYNEGEVSLNQIQQKLKEGNYLK</sequence>
<dbReference type="Proteomes" id="UP000724672">
    <property type="component" value="Unassembled WGS sequence"/>
</dbReference>
<keyword evidence="2" id="KW-1185">Reference proteome</keyword>
<comment type="caution">
    <text evidence="1">The sequence shown here is derived from an EMBL/GenBank/DDBJ whole genome shotgun (WGS) entry which is preliminary data.</text>
</comment>
<evidence type="ECO:0008006" key="3">
    <source>
        <dbReference type="Google" id="ProtNLM"/>
    </source>
</evidence>
<evidence type="ECO:0000313" key="1">
    <source>
        <dbReference type="EMBL" id="MBS4539335.1"/>
    </source>
</evidence>
<evidence type="ECO:0000313" key="2">
    <source>
        <dbReference type="Proteomes" id="UP000724672"/>
    </source>
</evidence>
<dbReference type="SUPFAM" id="SSF55008">
    <property type="entry name" value="HMA, heavy metal-associated domain"/>
    <property type="match status" value="1"/>
</dbReference>
<dbReference type="AlphaFoldDB" id="A0A942UXE5"/>
<gene>
    <name evidence="1" type="ORF">GOQ27_12740</name>
</gene>
<dbReference type="InterPro" id="IPR006121">
    <property type="entry name" value="HMA_dom"/>
</dbReference>
<accession>A0A942UXE5</accession>
<protein>
    <recommendedName>
        <fullName evidence="3">Copper chaperone CopZ</fullName>
    </recommendedName>
</protein>
<dbReference type="EMBL" id="WSFT01000048">
    <property type="protein sequence ID" value="MBS4539335.1"/>
    <property type="molecule type" value="Genomic_DNA"/>
</dbReference>
<reference evidence="1" key="1">
    <citation type="submission" date="2019-12" db="EMBL/GenBank/DDBJ databases">
        <title>Clostridiaceae gen. nov. sp. nov., isolated from sediment in Xinjiang, China.</title>
        <authorList>
            <person name="Zhang R."/>
        </authorList>
    </citation>
    <scope>NUCLEOTIDE SEQUENCE</scope>
    <source>
        <strain evidence="1">D2Q-11</strain>
    </source>
</reference>
<proteinExistence type="predicted"/>
<organism evidence="1 2">
    <name type="scientific">Anaeromonas frigoriresistens</name>
    <dbReference type="NCBI Taxonomy" id="2683708"/>
    <lineage>
        <taxon>Bacteria</taxon>
        <taxon>Bacillati</taxon>
        <taxon>Bacillota</taxon>
        <taxon>Tissierellia</taxon>
        <taxon>Tissierellales</taxon>
        <taxon>Thermohalobacteraceae</taxon>
        <taxon>Anaeromonas</taxon>
    </lineage>
</organism>
<dbReference type="RefSeq" id="WP_203367260.1">
    <property type="nucleotide sequence ID" value="NZ_WSFT01000048.1"/>
</dbReference>
<dbReference type="CDD" id="cd00371">
    <property type="entry name" value="HMA"/>
    <property type="match status" value="1"/>
</dbReference>
<name>A0A942UXE5_9FIRM</name>
<dbReference type="Gene3D" id="3.30.70.100">
    <property type="match status" value="1"/>
</dbReference>